<protein>
    <submittedName>
        <fullName evidence="2">Uncharacterized protein</fullName>
    </submittedName>
</protein>
<keyword evidence="3" id="KW-1185">Reference proteome</keyword>
<feature type="compositionally biased region" description="Acidic residues" evidence="1">
    <location>
        <begin position="1"/>
        <end position="11"/>
    </location>
</feature>
<dbReference type="EMBL" id="JAGKQM010000009">
    <property type="protein sequence ID" value="KAH0911788.1"/>
    <property type="molecule type" value="Genomic_DNA"/>
</dbReference>
<name>A0ABQ8C452_BRANA</name>
<comment type="caution">
    <text evidence="2">The sequence shown here is derived from an EMBL/GenBank/DDBJ whole genome shotgun (WGS) entry which is preliminary data.</text>
</comment>
<evidence type="ECO:0000256" key="1">
    <source>
        <dbReference type="SAM" id="MobiDB-lite"/>
    </source>
</evidence>
<feature type="compositionally biased region" description="Gly residues" evidence="1">
    <location>
        <begin position="49"/>
        <end position="59"/>
    </location>
</feature>
<gene>
    <name evidence="2" type="ORF">HID58_035109</name>
</gene>
<evidence type="ECO:0000313" key="2">
    <source>
        <dbReference type="EMBL" id="KAH0911788.1"/>
    </source>
</evidence>
<proteinExistence type="predicted"/>
<accession>A0ABQ8C452</accession>
<reference evidence="2 3" key="1">
    <citation type="submission" date="2021-05" db="EMBL/GenBank/DDBJ databases">
        <title>Genome Assembly of Synthetic Allotetraploid Brassica napus Reveals Homoeologous Exchanges between Subgenomes.</title>
        <authorList>
            <person name="Davis J.T."/>
        </authorList>
    </citation>
    <scope>NUCLEOTIDE SEQUENCE [LARGE SCALE GENOMIC DNA]</scope>
    <source>
        <strain evidence="3">cv. Da-Ae</strain>
        <tissue evidence="2">Seedling</tissue>
    </source>
</reference>
<dbReference type="Proteomes" id="UP000824890">
    <property type="component" value="Unassembled WGS sequence"/>
</dbReference>
<feature type="compositionally biased region" description="Basic and acidic residues" evidence="1">
    <location>
        <begin position="26"/>
        <end position="48"/>
    </location>
</feature>
<organism evidence="2 3">
    <name type="scientific">Brassica napus</name>
    <name type="common">Rape</name>
    <dbReference type="NCBI Taxonomy" id="3708"/>
    <lineage>
        <taxon>Eukaryota</taxon>
        <taxon>Viridiplantae</taxon>
        <taxon>Streptophyta</taxon>
        <taxon>Embryophyta</taxon>
        <taxon>Tracheophyta</taxon>
        <taxon>Spermatophyta</taxon>
        <taxon>Magnoliopsida</taxon>
        <taxon>eudicotyledons</taxon>
        <taxon>Gunneridae</taxon>
        <taxon>Pentapetalae</taxon>
        <taxon>rosids</taxon>
        <taxon>malvids</taxon>
        <taxon>Brassicales</taxon>
        <taxon>Brassicaceae</taxon>
        <taxon>Brassiceae</taxon>
        <taxon>Brassica</taxon>
    </lineage>
</organism>
<feature type="region of interest" description="Disordered" evidence="1">
    <location>
        <begin position="1"/>
        <end position="59"/>
    </location>
</feature>
<evidence type="ECO:0000313" key="3">
    <source>
        <dbReference type="Proteomes" id="UP000824890"/>
    </source>
</evidence>
<sequence>MNVGEVDEASEGESREAGEGGDGGEGVERVREVRGRGEGRAVVEREGGEGGGEGFEGCGGDGEIGGAVCEGEGGDEAEWGAGVAGYDGGGGFFGGGVVVVAGVLEGEDVEGFEGFELLWVEWGGGGCARGSGGGARVCVGRERWLEMGLGRGKGAAEIVAEKRSNGNRSPDMKGMENPPPTPPLETAVGLYYLIKCGSAAYNRVRFWSSECIGGNNMSFIVSMQDCEVDLWYIKLANLTYEYLEKFFD</sequence>